<organism evidence="1 2">
    <name type="scientific">Methylobacterium radiotolerans</name>
    <dbReference type="NCBI Taxonomy" id="31998"/>
    <lineage>
        <taxon>Bacteria</taxon>
        <taxon>Pseudomonadati</taxon>
        <taxon>Pseudomonadota</taxon>
        <taxon>Alphaproteobacteria</taxon>
        <taxon>Hyphomicrobiales</taxon>
        <taxon>Methylobacteriaceae</taxon>
        <taxon>Methylobacterium</taxon>
    </lineage>
</organism>
<dbReference type="RefSeq" id="WP_354457263.1">
    <property type="nucleotide sequence ID" value="NZ_JBEPNV010000001.1"/>
</dbReference>
<evidence type="ECO:0000313" key="2">
    <source>
        <dbReference type="Proteomes" id="UP001549119"/>
    </source>
</evidence>
<dbReference type="EMBL" id="JBEPNW010000002">
    <property type="protein sequence ID" value="MET3863753.1"/>
    <property type="molecule type" value="Genomic_DNA"/>
</dbReference>
<reference evidence="1 2" key="1">
    <citation type="submission" date="2024-06" db="EMBL/GenBank/DDBJ databases">
        <title>Genomics of switchgrass bacterial isolates.</title>
        <authorList>
            <person name="Shade A."/>
        </authorList>
    </citation>
    <scope>NUCLEOTIDE SEQUENCE [LARGE SCALE GENOMIC DNA]</scope>
    <source>
        <strain evidence="1 2">PvP084</strain>
    </source>
</reference>
<proteinExistence type="predicted"/>
<accession>A0ABV2NB83</accession>
<sequence>MERRRRARPRGQVMTSSAEDSAALRDDWIHGGRLILAADPDPSDHAAIHAWILEFIEVGGEGLDQDGIRDLIDHSLNFDIPVRATGRVRQSLIATVRARLVARASPRHGR</sequence>
<gene>
    <name evidence="1" type="ORF">ABIC20_001062</name>
</gene>
<keyword evidence="2" id="KW-1185">Reference proteome</keyword>
<evidence type="ECO:0000313" key="1">
    <source>
        <dbReference type="EMBL" id="MET3863753.1"/>
    </source>
</evidence>
<comment type="caution">
    <text evidence="1">The sequence shown here is derived from an EMBL/GenBank/DDBJ whole genome shotgun (WGS) entry which is preliminary data.</text>
</comment>
<protein>
    <submittedName>
        <fullName evidence="1">Uncharacterized protein</fullName>
    </submittedName>
</protein>
<dbReference type="Proteomes" id="UP001549119">
    <property type="component" value="Unassembled WGS sequence"/>
</dbReference>
<name>A0ABV2NB83_9HYPH</name>